<feature type="domain" description="Origin recognition complex subunit 3 N-terminal" evidence="7">
    <location>
        <begin position="52"/>
        <end position="390"/>
    </location>
</feature>
<dbReference type="PANTHER" id="PTHR12748:SF0">
    <property type="entry name" value="ORIGIN RECOGNITION COMPLEX SUBUNIT 3"/>
    <property type="match status" value="1"/>
</dbReference>
<feature type="domain" description="Origin recognition complex subunit 3 winged helix C-terminal" evidence="8">
    <location>
        <begin position="684"/>
        <end position="832"/>
    </location>
</feature>
<evidence type="ECO:0000256" key="4">
    <source>
        <dbReference type="ARBA" id="ARBA00023125"/>
    </source>
</evidence>
<dbReference type="RefSeq" id="XP_005851064.1">
    <property type="nucleotide sequence ID" value="XM_005851002.1"/>
</dbReference>
<dbReference type="GO" id="GO:0003688">
    <property type="term" value="F:DNA replication origin binding"/>
    <property type="evidence" value="ECO:0007669"/>
    <property type="project" value="TreeGrafter"/>
</dbReference>
<feature type="compositionally biased region" description="Basic and acidic residues" evidence="6">
    <location>
        <begin position="791"/>
        <end position="800"/>
    </location>
</feature>
<feature type="compositionally biased region" description="Basic residues" evidence="6">
    <location>
        <begin position="589"/>
        <end position="600"/>
    </location>
</feature>
<keyword evidence="10" id="KW-1185">Reference proteome</keyword>
<keyword evidence="5" id="KW-0539">Nucleus</keyword>
<dbReference type="KEGG" id="cvr:CHLNCDRAFT_49769"/>
<dbReference type="PANTHER" id="PTHR12748">
    <property type="entry name" value="ORIGIN RECOGNITION COMPLEX SUBUNIT 3"/>
    <property type="match status" value="1"/>
</dbReference>
<comment type="similarity">
    <text evidence="2">Belongs to the ORC3 family.</text>
</comment>
<evidence type="ECO:0000256" key="5">
    <source>
        <dbReference type="ARBA" id="ARBA00023242"/>
    </source>
</evidence>
<evidence type="ECO:0000256" key="6">
    <source>
        <dbReference type="SAM" id="MobiDB-lite"/>
    </source>
</evidence>
<evidence type="ECO:0000256" key="1">
    <source>
        <dbReference type="ARBA" id="ARBA00004123"/>
    </source>
</evidence>
<evidence type="ECO:0000259" key="7">
    <source>
        <dbReference type="Pfam" id="PF07034"/>
    </source>
</evidence>
<dbReference type="EMBL" id="GL433836">
    <property type="protein sequence ID" value="EFN58962.1"/>
    <property type="molecule type" value="Genomic_DNA"/>
</dbReference>
<organism evidence="10">
    <name type="scientific">Chlorella variabilis</name>
    <name type="common">Green alga</name>
    <dbReference type="NCBI Taxonomy" id="554065"/>
    <lineage>
        <taxon>Eukaryota</taxon>
        <taxon>Viridiplantae</taxon>
        <taxon>Chlorophyta</taxon>
        <taxon>core chlorophytes</taxon>
        <taxon>Trebouxiophyceae</taxon>
        <taxon>Chlorellales</taxon>
        <taxon>Chlorellaceae</taxon>
        <taxon>Chlorella clade</taxon>
        <taxon>Chlorella</taxon>
    </lineage>
</organism>
<keyword evidence="3" id="KW-0235">DNA replication</keyword>
<feature type="region of interest" description="Disordered" evidence="6">
    <location>
        <begin position="578"/>
        <end position="602"/>
    </location>
</feature>
<proteinExistence type="inferred from homology"/>
<dbReference type="OMA" id="VEYMQRT"/>
<dbReference type="eggNOG" id="KOG2538">
    <property type="taxonomic scope" value="Eukaryota"/>
</dbReference>
<reference evidence="9 10" key="1">
    <citation type="journal article" date="2010" name="Plant Cell">
        <title>The Chlorella variabilis NC64A genome reveals adaptation to photosymbiosis, coevolution with viruses, and cryptic sex.</title>
        <authorList>
            <person name="Blanc G."/>
            <person name="Duncan G."/>
            <person name="Agarkova I."/>
            <person name="Borodovsky M."/>
            <person name="Gurnon J."/>
            <person name="Kuo A."/>
            <person name="Lindquist E."/>
            <person name="Lucas S."/>
            <person name="Pangilinan J."/>
            <person name="Polle J."/>
            <person name="Salamov A."/>
            <person name="Terry A."/>
            <person name="Yamada T."/>
            <person name="Dunigan D.D."/>
            <person name="Grigoriev I.V."/>
            <person name="Claverie J.M."/>
            <person name="Van Etten J.L."/>
        </authorList>
    </citation>
    <scope>NUCLEOTIDE SEQUENCE [LARGE SCALE GENOMIC DNA]</scope>
    <source>
        <strain evidence="9 10">NC64A</strain>
    </source>
</reference>
<dbReference type="Pfam" id="PF07034">
    <property type="entry name" value="ORC3_N"/>
    <property type="match status" value="1"/>
</dbReference>
<dbReference type="InterPro" id="IPR045667">
    <property type="entry name" value="ORC3_N"/>
</dbReference>
<keyword evidence="4" id="KW-0238">DNA-binding</keyword>
<evidence type="ECO:0000313" key="10">
    <source>
        <dbReference type="Proteomes" id="UP000008141"/>
    </source>
</evidence>
<evidence type="ECO:0000259" key="8">
    <source>
        <dbReference type="Pfam" id="PF18137"/>
    </source>
</evidence>
<dbReference type="GO" id="GO:0005656">
    <property type="term" value="C:nuclear pre-replicative complex"/>
    <property type="evidence" value="ECO:0007669"/>
    <property type="project" value="TreeGrafter"/>
</dbReference>
<dbReference type="GO" id="GO:0006270">
    <property type="term" value="P:DNA replication initiation"/>
    <property type="evidence" value="ECO:0007669"/>
    <property type="project" value="TreeGrafter"/>
</dbReference>
<feature type="region of interest" description="Disordered" evidence="6">
    <location>
        <begin position="745"/>
        <end position="800"/>
    </location>
</feature>
<evidence type="ECO:0000313" key="9">
    <source>
        <dbReference type="EMBL" id="EFN58962.1"/>
    </source>
</evidence>
<feature type="region of interest" description="Disordered" evidence="6">
    <location>
        <begin position="537"/>
        <end position="563"/>
    </location>
</feature>
<feature type="region of interest" description="Disordered" evidence="6">
    <location>
        <begin position="207"/>
        <end position="233"/>
    </location>
</feature>
<comment type="subcellular location">
    <subcellularLocation>
        <location evidence="1">Nucleus</location>
    </subcellularLocation>
</comment>
<evidence type="ECO:0000256" key="2">
    <source>
        <dbReference type="ARBA" id="ARBA00010977"/>
    </source>
</evidence>
<name>E1Z3Y8_CHLVA</name>
<feature type="compositionally biased region" description="Basic and acidic residues" evidence="6">
    <location>
        <begin position="770"/>
        <end position="781"/>
    </location>
</feature>
<accession>E1Z3Y8</accession>
<dbReference type="AlphaFoldDB" id="E1Z3Y8"/>
<dbReference type="Proteomes" id="UP000008141">
    <property type="component" value="Unassembled WGS sequence"/>
</dbReference>
<gene>
    <name evidence="9" type="ORF">CHLNCDRAFT_49769</name>
</gene>
<dbReference type="Pfam" id="PF18137">
    <property type="entry name" value="WHD_ORC"/>
    <property type="match status" value="1"/>
</dbReference>
<sequence>MEWHDVAMEAEDEDGAFTLVHEGPDALTAQQQKGHRGKASSQAELTHDLQLAAFPELFKREPAEQRLARAAAAQQCWDALAQRMQETLEATDAEVFQELLRFAQQSHRPPAPRAAGLPEFAGCQRVPTGLVLAGGVNSADHCHTFPRLAAFLRQHGCYAALLHPHSLGKVPGDAIGEVLRQLSGMAASKAEHMDALRQWYQDETGAGRQQAAAAAGGEAAAAPGGDQQARGLRQRPAAAAAAGCATAAQLASRQRPLVVIVEGTESVDEKCLRDFILTASESYQDVPLTLVLGLTTTAAALHGLLPPRLVDRCLEMQHFRLASAMTRLDGLVQQVLLGGGGRWPGLLFSRAILSKLTDAFLNHYYSTGCIMQGLKVASLSHFLTQPLSFLAAAAVEGPAAVEQACADLDPATLAQARQALGGRTNAQLAAAVGEAMAGWSRWCVGLQWLLAAAEAAGHRGQDFRPWKVIEEALVHDFAAGQLQQLLGAIEPQLRRLPAAAAEQLAMRLLERAAAVWGGVQAAAGQLEQLAALAGGQAEAEEKAAEEEEQQQAPRGRRRSGAEAAAAAACEAGEAAAADADLGGGGKQQGKAKHDRFHSRQSRNAALLQKSAQQGAAKGGASAAAAAAAAKRLAQEAASPGAGLAAWLAPALRELLAAPPTKLPGASVFTCRDAGALDCLTAEPRVALHMALTEPHLFLPGLPDSLGLNAAQDDACLAYSIFDQDPKCVNLADWYQAFAAVHEGAAQPGGSAGPAGKKRKAAVKKAKKAAKKDASGSRRVATEGEEEQEGQGEERRRVRELTARFSQATAELQYVGLIKPARRRRGDYVHRVVHMPAAE</sequence>
<dbReference type="InParanoid" id="E1Z3Y8"/>
<dbReference type="InterPro" id="IPR040855">
    <property type="entry name" value="ORC_WH_C"/>
</dbReference>
<dbReference type="STRING" id="554065.E1Z3Y8"/>
<protein>
    <submittedName>
        <fullName evidence="9">Uncharacterized protein</fullName>
    </submittedName>
</protein>
<evidence type="ECO:0000256" key="3">
    <source>
        <dbReference type="ARBA" id="ARBA00022705"/>
    </source>
</evidence>
<dbReference type="InterPro" id="IPR020795">
    <property type="entry name" value="ORC3"/>
</dbReference>
<dbReference type="GO" id="GO:0005664">
    <property type="term" value="C:nuclear origin of replication recognition complex"/>
    <property type="evidence" value="ECO:0007669"/>
    <property type="project" value="InterPro"/>
</dbReference>
<dbReference type="GeneID" id="17358759"/>
<dbReference type="OrthoDB" id="514879at2759"/>
<feature type="compositionally biased region" description="Basic residues" evidence="6">
    <location>
        <begin position="755"/>
        <end position="769"/>
    </location>
</feature>
<dbReference type="GO" id="GO:0031261">
    <property type="term" value="C:DNA replication preinitiation complex"/>
    <property type="evidence" value="ECO:0007669"/>
    <property type="project" value="TreeGrafter"/>
</dbReference>